<feature type="domain" description="G-protein coupled receptors family 1 profile" evidence="11">
    <location>
        <begin position="40"/>
        <end position="338"/>
    </location>
</feature>
<dbReference type="WBParaSite" id="PSAMB.scaffold356size54812.g5288.t1">
    <property type="protein sequence ID" value="PSAMB.scaffold356size54812.g5288.t1"/>
    <property type="gene ID" value="PSAMB.scaffold356size54812.g5288"/>
</dbReference>
<organism evidence="12 13">
    <name type="scientific">Plectus sambesii</name>
    <dbReference type="NCBI Taxonomy" id="2011161"/>
    <lineage>
        <taxon>Eukaryota</taxon>
        <taxon>Metazoa</taxon>
        <taxon>Ecdysozoa</taxon>
        <taxon>Nematoda</taxon>
        <taxon>Chromadorea</taxon>
        <taxon>Plectida</taxon>
        <taxon>Plectina</taxon>
        <taxon>Plectoidea</taxon>
        <taxon>Plectidae</taxon>
        <taxon>Plectus</taxon>
    </lineage>
</organism>
<comment type="similarity">
    <text evidence="8">Belongs to the G-protein coupled receptor 1 family.</text>
</comment>
<dbReference type="InterPro" id="IPR000276">
    <property type="entry name" value="GPCR_Rhodpsn"/>
</dbReference>
<keyword evidence="12" id="KW-1185">Reference proteome</keyword>
<evidence type="ECO:0000313" key="12">
    <source>
        <dbReference type="Proteomes" id="UP000887566"/>
    </source>
</evidence>
<protein>
    <submittedName>
        <fullName evidence="13">G-protein coupled receptors family 1 profile domain-containing protein</fullName>
    </submittedName>
</protein>
<feature type="transmembrane region" description="Helical" evidence="10">
    <location>
        <begin position="280"/>
        <end position="298"/>
    </location>
</feature>
<dbReference type="PROSITE" id="PS00237">
    <property type="entry name" value="G_PROTEIN_RECEP_F1_1"/>
    <property type="match status" value="1"/>
</dbReference>
<dbReference type="Gene3D" id="1.20.1070.10">
    <property type="entry name" value="Rhodopsin 7-helix transmembrane proteins"/>
    <property type="match status" value="1"/>
</dbReference>
<evidence type="ECO:0000256" key="6">
    <source>
        <dbReference type="ARBA" id="ARBA00023170"/>
    </source>
</evidence>
<dbReference type="PANTHER" id="PTHR24235">
    <property type="entry name" value="NEUROPEPTIDE Y RECEPTOR"/>
    <property type="match status" value="1"/>
</dbReference>
<dbReference type="InterPro" id="IPR017452">
    <property type="entry name" value="GPCR_Rhodpsn_7TM"/>
</dbReference>
<evidence type="ECO:0000256" key="2">
    <source>
        <dbReference type="ARBA" id="ARBA00022692"/>
    </source>
</evidence>
<evidence type="ECO:0000256" key="9">
    <source>
        <dbReference type="SAM" id="MobiDB-lite"/>
    </source>
</evidence>
<feature type="compositionally biased region" description="Polar residues" evidence="9">
    <location>
        <begin position="235"/>
        <end position="254"/>
    </location>
</feature>
<dbReference type="SUPFAM" id="SSF81321">
    <property type="entry name" value="Family A G protein-coupled receptor-like"/>
    <property type="match status" value="1"/>
</dbReference>
<evidence type="ECO:0000259" key="11">
    <source>
        <dbReference type="PROSITE" id="PS50262"/>
    </source>
</evidence>
<dbReference type="Proteomes" id="UP000887566">
    <property type="component" value="Unplaced"/>
</dbReference>
<proteinExistence type="inferred from homology"/>
<evidence type="ECO:0000256" key="8">
    <source>
        <dbReference type="RuleBase" id="RU000688"/>
    </source>
</evidence>
<keyword evidence="3 10" id="KW-1133">Transmembrane helix</keyword>
<dbReference type="CDD" id="cd15203">
    <property type="entry name" value="7tmA_NPYR-like"/>
    <property type="match status" value="1"/>
</dbReference>
<feature type="transmembrane region" description="Helical" evidence="10">
    <location>
        <begin position="20"/>
        <end position="49"/>
    </location>
</feature>
<keyword evidence="6 8" id="KW-0675">Receptor</keyword>
<dbReference type="GO" id="GO:0042923">
    <property type="term" value="F:neuropeptide binding"/>
    <property type="evidence" value="ECO:0007669"/>
    <property type="project" value="TreeGrafter"/>
</dbReference>
<dbReference type="AlphaFoldDB" id="A0A914WAK7"/>
<evidence type="ECO:0000256" key="3">
    <source>
        <dbReference type="ARBA" id="ARBA00022989"/>
    </source>
</evidence>
<name>A0A914WAK7_9BILA</name>
<feature type="transmembrane region" description="Helical" evidence="10">
    <location>
        <begin position="184"/>
        <end position="210"/>
    </location>
</feature>
<keyword evidence="2 8" id="KW-0812">Transmembrane</keyword>
<dbReference type="Pfam" id="PF00001">
    <property type="entry name" value="7tm_1"/>
    <property type="match status" value="1"/>
</dbReference>
<keyword evidence="5 10" id="KW-0472">Membrane</keyword>
<evidence type="ECO:0000313" key="13">
    <source>
        <dbReference type="WBParaSite" id="PSAMB.scaffold356size54812.g5288.t1"/>
    </source>
</evidence>
<reference evidence="13" key="1">
    <citation type="submission" date="2022-11" db="UniProtKB">
        <authorList>
            <consortium name="WormBaseParasite"/>
        </authorList>
    </citation>
    <scope>IDENTIFICATION</scope>
</reference>
<sequence>MVDEKCAVFIDVVPDPATKFYVIVLFGIIYSLMFLLGVIGNGLVILLTVRNASLQTVQNIFILNLAASDLIVCFVSLPVTPITNIFKNWYFGVALCHLLPWVQGVSVFICTFSLSAIAVDRYVLIVHPHVKLLSKRGAMGVTVVLWVLSVLVTLPYTIFMDVITHEGLCGEFCTEMWPSTQTRAAYTLFVMAAQFVLPFAIMAVCYWMIFARLRVRARKRLQRMSERSVLLQSYASPQLSGPSSTSLNQTPSTRSRTRKGEGTDSPDRQRQQLVRQTRRTTIILFCMVLIFGLTWLPHNALSVVMEFNETFFEIGETNLLYLVNLFTHRYVCISLGILCYLI</sequence>
<feature type="compositionally biased region" description="Basic and acidic residues" evidence="9">
    <location>
        <begin position="258"/>
        <end position="270"/>
    </location>
</feature>
<comment type="subcellular location">
    <subcellularLocation>
        <location evidence="1">Membrane</location>
        <topology evidence="1">Multi-pass membrane protein</topology>
    </subcellularLocation>
</comment>
<dbReference type="GO" id="GO:0043005">
    <property type="term" value="C:neuron projection"/>
    <property type="evidence" value="ECO:0007669"/>
    <property type="project" value="TreeGrafter"/>
</dbReference>
<dbReference type="GO" id="GO:0008188">
    <property type="term" value="F:neuropeptide receptor activity"/>
    <property type="evidence" value="ECO:0007669"/>
    <property type="project" value="TreeGrafter"/>
</dbReference>
<dbReference type="PANTHER" id="PTHR24235:SF27">
    <property type="entry name" value="NEUROPEPTIDE RECEPTOR NPR-1"/>
    <property type="match status" value="1"/>
</dbReference>
<dbReference type="PRINTS" id="PR00237">
    <property type="entry name" value="GPCRRHODOPSN"/>
</dbReference>
<evidence type="ECO:0000256" key="1">
    <source>
        <dbReference type="ARBA" id="ARBA00004141"/>
    </source>
</evidence>
<feature type="transmembrane region" description="Helical" evidence="10">
    <location>
        <begin position="89"/>
        <end position="117"/>
    </location>
</feature>
<feature type="transmembrane region" description="Helical" evidence="10">
    <location>
        <begin position="318"/>
        <end position="341"/>
    </location>
</feature>
<feature type="transmembrane region" description="Helical" evidence="10">
    <location>
        <begin position="138"/>
        <end position="158"/>
    </location>
</feature>
<evidence type="ECO:0000256" key="4">
    <source>
        <dbReference type="ARBA" id="ARBA00023040"/>
    </source>
</evidence>
<keyword evidence="7 8" id="KW-0807">Transducer</keyword>
<evidence type="ECO:0000256" key="7">
    <source>
        <dbReference type="ARBA" id="ARBA00023224"/>
    </source>
</evidence>
<dbReference type="GO" id="GO:0005886">
    <property type="term" value="C:plasma membrane"/>
    <property type="evidence" value="ECO:0007669"/>
    <property type="project" value="TreeGrafter"/>
</dbReference>
<feature type="region of interest" description="Disordered" evidence="9">
    <location>
        <begin position="235"/>
        <end position="273"/>
    </location>
</feature>
<evidence type="ECO:0000256" key="5">
    <source>
        <dbReference type="ARBA" id="ARBA00023136"/>
    </source>
</evidence>
<accession>A0A914WAK7</accession>
<feature type="transmembrane region" description="Helical" evidence="10">
    <location>
        <begin position="61"/>
        <end position="83"/>
    </location>
</feature>
<keyword evidence="4 8" id="KW-0297">G-protein coupled receptor</keyword>
<dbReference type="PROSITE" id="PS50262">
    <property type="entry name" value="G_PROTEIN_RECEP_F1_2"/>
    <property type="match status" value="1"/>
</dbReference>
<evidence type="ECO:0000256" key="10">
    <source>
        <dbReference type="SAM" id="Phobius"/>
    </source>
</evidence>